<dbReference type="GO" id="GO:0005576">
    <property type="term" value="C:extracellular region"/>
    <property type="evidence" value="ECO:0007669"/>
    <property type="project" value="UniProtKB-SubCell"/>
</dbReference>
<name>A0A109RH01_9LACT</name>
<dbReference type="STRING" id="128944.AWM75_03820"/>
<keyword evidence="9" id="KW-1185">Reference proteome</keyword>
<dbReference type="InterPro" id="IPR001887">
    <property type="entry name" value="Barnase"/>
</dbReference>
<keyword evidence="6" id="KW-0378">Hydrolase</keyword>
<gene>
    <name evidence="8" type="ORF">AWM75_03820</name>
</gene>
<sequence>MNRKTITNIISTLLLTGLVWLGMSSGFFDYVSSLGQPNPIDGQTSQERPSKTSEQTTTSQTENQVNYNQAYLSKDEVAAYLDQYDELPPNYLTKQEAQDLGWRPELGNLWEVTDHGAIGGDHFGNFEAKLPENEYREADVNYTGGSRNSERLVYSKDGDIYYTPDHYDSFDLLYEGD</sequence>
<evidence type="ECO:0000256" key="1">
    <source>
        <dbReference type="ARBA" id="ARBA00004613"/>
    </source>
</evidence>
<dbReference type="Gene3D" id="3.10.450.30">
    <property type="entry name" value="Microbial ribonucleases"/>
    <property type="match status" value="1"/>
</dbReference>
<organism evidence="8 9">
    <name type="scientific">Aerococcus urinaehominis</name>
    <dbReference type="NCBI Taxonomy" id="128944"/>
    <lineage>
        <taxon>Bacteria</taxon>
        <taxon>Bacillati</taxon>
        <taxon>Bacillota</taxon>
        <taxon>Bacilli</taxon>
        <taxon>Lactobacillales</taxon>
        <taxon>Aerococcaceae</taxon>
        <taxon>Aerococcus</taxon>
    </lineage>
</organism>
<dbReference type="Proteomes" id="UP000062260">
    <property type="component" value="Chromosome"/>
</dbReference>
<keyword evidence="4" id="KW-0964">Secreted</keyword>
<comment type="subcellular location">
    <subcellularLocation>
        <location evidence="1">Secreted</location>
    </subcellularLocation>
</comment>
<evidence type="ECO:0000313" key="8">
    <source>
        <dbReference type="EMBL" id="AMB99186.1"/>
    </source>
</evidence>
<dbReference type="SUPFAM" id="SSF53933">
    <property type="entry name" value="Microbial ribonucleases"/>
    <property type="match status" value="1"/>
</dbReference>
<evidence type="ECO:0000313" key="9">
    <source>
        <dbReference type="Proteomes" id="UP000062260"/>
    </source>
</evidence>
<evidence type="ECO:0000256" key="3">
    <source>
        <dbReference type="ARBA" id="ARBA00022214"/>
    </source>
</evidence>
<dbReference type="AlphaFoldDB" id="A0A109RH01"/>
<evidence type="ECO:0000256" key="4">
    <source>
        <dbReference type="ARBA" id="ARBA00022525"/>
    </source>
</evidence>
<proteinExistence type="inferred from homology"/>
<accession>A0A109RH01</accession>
<dbReference type="KEGG" id="auh:AWM75_03820"/>
<evidence type="ECO:0000256" key="7">
    <source>
        <dbReference type="SAM" id="MobiDB-lite"/>
    </source>
</evidence>
<feature type="region of interest" description="Disordered" evidence="7">
    <location>
        <begin position="38"/>
        <end position="63"/>
    </location>
</feature>
<dbReference type="InterPro" id="IPR000026">
    <property type="entry name" value="N1-like"/>
</dbReference>
<dbReference type="PRINTS" id="PR00117">
    <property type="entry name" value="BARNASE"/>
</dbReference>
<dbReference type="GO" id="GO:0004521">
    <property type="term" value="F:RNA endonuclease activity"/>
    <property type="evidence" value="ECO:0007669"/>
    <property type="project" value="InterPro"/>
</dbReference>
<reference evidence="9" key="2">
    <citation type="submission" date="2016-01" db="EMBL/GenBank/DDBJ databases">
        <title>Six Aerococcus type strain genome sequencing and assembly using PacBio and Illumina Hiseq.</title>
        <authorList>
            <person name="Carkaci D."/>
            <person name="Dargis R."/>
            <person name="Nielsen X.C."/>
            <person name="Skovgaard O."/>
            <person name="Fuursted K."/>
            <person name="Christensen J.J."/>
        </authorList>
    </citation>
    <scope>NUCLEOTIDE SEQUENCE [LARGE SCALE GENOMIC DNA]</scope>
    <source>
        <strain evidence="9">CCUG42038B</strain>
    </source>
</reference>
<keyword evidence="5" id="KW-0540">Nuclease</keyword>
<evidence type="ECO:0000256" key="6">
    <source>
        <dbReference type="ARBA" id="ARBA00022801"/>
    </source>
</evidence>
<dbReference type="InterPro" id="IPR016191">
    <property type="entry name" value="Ribonuclease/ribotoxin"/>
</dbReference>
<dbReference type="Pfam" id="PF00545">
    <property type="entry name" value="Ribonuclease"/>
    <property type="match status" value="1"/>
</dbReference>
<dbReference type="EMBL" id="CP014163">
    <property type="protein sequence ID" value="AMB99186.1"/>
    <property type="molecule type" value="Genomic_DNA"/>
</dbReference>
<protein>
    <recommendedName>
        <fullName evidence="3">Ribonuclease</fullName>
    </recommendedName>
</protein>
<comment type="similarity">
    <text evidence="2">Belongs to the ribonuclease N1/T1 family.</text>
</comment>
<dbReference type="GO" id="GO:0016787">
    <property type="term" value="F:hydrolase activity"/>
    <property type="evidence" value="ECO:0007669"/>
    <property type="project" value="UniProtKB-KW"/>
</dbReference>
<reference evidence="8 9" key="1">
    <citation type="journal article" date="2016" name="Genome Announc.">
        <title>Complete Genome Sequences of Aerococcus christensenii CCUG 28831T, Aerococcus sanguinicola CCUG 43001T, Aerococcus urinae CCUG 36881T, Aerococcus urinaeequi CCUG 28094T, Aerococcus urinaehominis CCUG 42038 BT, and Aerococcus viridans CCUG 4311T.</title>
        <authorList>
            <person name="Carkaci D."/>
            <person name="Dargis R."/>
            <person name="Nielsen X.C."/>
            <person name="Skovgaard O."/>
            <person name="Fuursted K."/>
            <person name="Christensen J.J."/>
        </authorList>
    </citation>
    <scope>NUCLEOTIDE SEQUENCE [LARGE SCALE GENOMIC DNA]</scope>
    <source>
        <strain evidence="8 9">CCUG42038B</strain>
    </source>
</reference>
<dbReference type="RefSeq" id="WP_067978433.1">
    <property type="nucleotide sequence ID" value="NZ_CP014163.1"/>
</dbReference>
<dbReference type="GO" id="GO:0003723">
    <property type="term" value="F:RNA binding"/>
    <property type="evidence" value="ECO:0007669"/>
    <property type="project" value="InterPro"/>
</dbReference>
<evidence type="ECO:0000256" key="5">
    <source>
        <dbReference type="ARBA" id="ARBA00022722"/>
    </source>
</evidence>
<feature type="compositionally biased region" description="Low complexity" evidence="7">
    <location>
        <begin position="52"/>
        <end position="62"/>
    </location>
</feature>
<evidence type="ECO:0000256" key="2">
    <source>
        <dbReference type="ARBA" id="ARBA00009006"/>
    </source>
</evidence>
<feature type="compositionally biased region" description="Polar residues" evidence="7">
    <location>
        <begin position="38"/>
        <end position="47"/>
    </location>
</feature>